<gene>
    <name evidence="1" type="ORF">M0R45_023342</name>
</gene>
<dbReference type="Proteomes" id="UP001457282">
    <property type="component" value="Unassembled WGS sequence"/>
</dbReference>
<keyword evidence="2" id="KW-1185">Reference proteome</keyword>
<proteinExistence type="predicted"/>
<dbReference type="EMBL" id="JBEDUW010000005">
    <property type="protein sequence ID" value="KAK9926090.1"/>
    <property type="molecule type" value="Genomic_DNA"/>
</dbReference>
<reference evidence="1 2" key="1">
    <citation type="journal article" date="2023" name="G3 (Bethesda)">
        <title>A chromosome-length genome assembly and annotation of blackberry (Rubus argutus, cv. 'Hillquist').</title>
        <authorList>
            <person name="Bruna T."/>
            <person name="Aryal R."/>
            <person name="Dudchenko O."/>
            <person name="Sargent D.J."/>
            <person name="Mead D."/>
            <person name="Buti M."/>
            <person name="Cavallini A."/>
            <person name="Hytonen T."/>
            <person name="Andres J."/>
            <person name="Pham M."/>
            <person name="Weisz D."/>
            <person name="Mascagni F."/>
            <person name="Usai G."/>
            <person name="Natali L."/>
            <person name="Bassil N."/>
            <person name="Fernandez G.E."/>
            <person name="Lomsadze A."/>
            <person name="Armour M."/>
            <person name="Olukolu B."/>
            <person name="Poorten T."/>
            <person name="Britton C."/>
            <person name="Davik J."/>
            <person name="Ashrafi H."/>
            <person name="Aiden E.L."/>
            <person name="Borodovsky M."/>
            <person name="Worthington M."/>
        </authorList>
    </citation>
    <scope>NUCLEOTIDE SEQUENCE [LARGE SCALE GENOMIC DNA]</scope>
    <source>
        <strain evidence="1">PI 553951</strain>
    </source>
</reference>
<accession>A0AAW1WMC5</accession>
<organism evidence="1 2">
    <name type="scientific">Rubus argutus</name>
    <name type="common">Southern blackberry</name>
    <dbReference type="NCBI Taxonomy" id="59490"/>
    <lineage>
        <taxon>Eukaryota</taxon>
        <taxon>Viridiplantae</taxon>
        <taxon>Streptophyta</taxon>
        <taxon>Embryophyta</taxon>
        <taxon>Tracheophyta</taxon>
        <taxon>Spermatophyta</taxon>
        <taxon>Magnoliopsida</taxon>
        <taxon>eudicotyledons</taxon>
        <taxon>Gunneridae</taxon>
        <taxon>Pentapetalae</taxon>
        <taxon>rosids</taxon>
        <taxon>fabids</taxon>
        <taxon>Rosales</taxon>
        <taxon>Rosaceae</taxon>
        <taxon>Rosoideae</taxon>
        <taxon>Rosoideae incertae sedis</taxon>
        <taxon>Rubus</taxon>
    </lineage>
</organism>
<evidence type="ECO:0000313" key="2">
    <source>
        <dbReference type="Proteomes" id="UP001457282"/>
    </source>
</evidence>
<evidence type="ECO:0000313" key="1">
    <source>
        <dbReference type="EMBL" id="KAK9926090.1"/>
    </source>
</evidence>
<name>A0AAW1WMC5_RUBAR</name>
<dbReference type="AlphaFoldDB" id="A0AAW1WMC5"/>
<comment type="caution">
    <text evidence="1">The sequence shown here is derived from an EMBL/GenBank/DDBJ whole genome shotgun (WGS) entry which is preliminary data.</text>
</comment>
<sequence length="150" mass="16969">MSKQIDLATFQGIPIEKDQTQMSSTTTQAHQPHAITTSPIWILSPRHNGSTLYDSFELRAVTQQLNRAIQGSKASSSPHYMHCFNSSFYREGLDRIHKASIMTPKRILCSQVSCATTRDRKPSTESAKGFVSRAWNKVKEGFVRNKQRNI</sequence>
<protein>
    <recommendedName>
        <fullName evidence="3">Ubiquitin-like protease family profile domain-containing protein</fullName>
    </recommendedName>
</protein>
<evidence type="ECO:0008006" key="3">
    <source>
        <dbReference type="Google" id="ProtNLM"/>
    </source>
</evidence>